<evidence type="ECO:0000256" key="2">
    <source>
        <dbReference type="ARBA" id="ARBA00022771"/>
    </source>
</evidence>
<evidence type="ECO:0000256" key="1">
    <source>
        <dbReference type="ARBA" id="ARBA00022723"/>
    </source>
</evidence>
<feature type="domain" description="RING-type" evidence="6">
    <location>
        <begin position="208"/>
        <end position="258"/>
    </location>
</feature>
<gene>
    <name evidence="7" type="ORF">BD626DRAFT_400551</name>
</gene>
<proteinExistence type="predicted"/>
<comment type="caution">
    <text evidence="7">The sequence shown here is derived from an EMBL/GenBank/DDBJ whole genome shotgun (WGS) entry which is preliminary data.</text>
</comment>
<dbReference type="GO" id="GO:0006511">
    <property type="term" value="P:ubiquitin-dependent protein catabolic process"/>
    <property type="evidence" value="ECO:0007669"/>
    <property type="project" value="TreeGrafter"/>
</dbReference>
<dbReference type="InterPro" id="IPR013083">
    <property type="entry name" value="Znf_RING/FYVE/PHD"/>
</dbReference>
<evidence type="ECO:0000259" key="6">
    <source>
        <dbReference type="PROSITE" id="PS50089"/>
    </source>
</evidence>
<dbReference type="PANTHER" id="PTHR47094">
    <property type="entry name" value="ELFLESS, ISOFORM B"/>
    <property type="match status" value="1"/>
</dbReference>
<dbReference type="GO" id="GO:0032183">
    <property type="term" value="F:SUMO binding"/>
    <property type="evidence" value="ECO:0007669"/>
    <property type="project" value="TreeGrafter"/>
</dbReference>
<keyword evidence="8" id="KW-1185">Reference proteome</keyword>
<dbReference type="GO" id="GO:0033768">
    <property type="term" value="C:SUMO-targeted ubiquitin ligase complex"/>
    <property type="evidence" value="ECO:0007669"/>
    <property type="project" value="TreeGrafter"/>
</dbReference>
<dbReference type="GO" id="GO:0061630">
    <property type="term" value="F:ubiquitin protein ligase activity"/>
    <property type="evidence" value="ECO:0007669"/>
    <property type="project" value="InterPro"/>
</dbReference>
<dbReference type="Pfam" id="PF00097">
    <property type="entry name" value="zf-C3HC4"/>
    <property type="match status" value="1"/>
</dbReference>
<reference evidence="7 8" key="1">
    <citation type="journal article" date="2019" name="New Phytol.">
        <title>Comparative genomics reveals unique wood-decay strategies and fruiting body development in the Schizophyllaceae.</title>
        <authorList>
            <person name="Almasi E."/>
            <person name="Sahu N."/>
            <person name="Krizsan K."/>
            <person name="Balint B."/>
            <person name="Kovacs G.M."/>
            <person name="Kiss B."/>
            <person name="Cseklye J."/>
            <person name="Drula E."/>
            <person name="Henrissat B."/>
            <person name="Nagy I."/>
            <person name="Chovatia M."/>
            <person name="Adam C."/>
            <person name="LaButti K."/>
            <person name="Lipzen A."/>
            <person name="Riley R."/>
            <person name="Grigoriev I.V."/>
            <person name="Nagy L.G."/>
        </authorList>
    </citation>
    <scope>NUCLEOTIDE SEQUENCE [LARGE SCALE GENOMIC DNA]</scope>
    <source>
        <strain evidence="7 8">NL-1724</strain>
    </source>
</reference>
<dbReference type="GO" id="GO:0140082">
    <property type="term" value="F:SUMO-ubiquitin ligase activity"/>
    <property type="evidence" value="ECO:0007669"/>
    <property type="project" value="TreeGrafter"/>
</dbReference>
<dbReference type="UniPathway" id="UPA00143"/>
<dbReference type="Gene3D" id="3.30.40.10">
    <property type="entry name" value="Zinc/RING finger domain, C3HC4 (zinc finger)"/>
    <property type="match status" value="1"/>
</dbReference>
<evidence type="ECO:0000313" key="8">
    <source>
        <dbReference type="Proteomes" id="UP000320762"/>
    </source>
</evidence>
<keyword evidence="3" id="KW-0862">Zinc</keyword>
<dbReference type="AlphaFoldDB" id="A0A550CIN9"/>
<keyword evidence="2 4" id="KW-0863">Zinc-finger</keyword>
<feature type="region of interest" description="Disordered" evidence="5">
    <location>
        <begin position="1"/>
        <end position="101"/>
    </location>
</feature>
<dbReference type="InterPro" id="IPR001841">
    <property type="entry name" value="Znf_RING"/>
</dbReference>
<dbReference type="OrthoDB" id="6270329at2759"/>
<evidence type="ECO:0000256" key="4">
    <source>
        <dbReference type="PROSITE-ProRule" id="PRU00175"/>
    </source>
</evidence>
<protein>
    <recommendedName>
        <fullName evidence="6">RING-type domain-containing protein</fullName>
    </recommendedName>
</protein>
<accession>A0A550CIN9</accession>
<feature type="compositionally biased region" description="Basic residues" evidence="5">
    <location>
        <begin position="66"/>
        <end position="85"/>
    </location>
</feature>
<dbReference type="InterPro" id="IPR018957">
    <property type="entry name" value="Znf_C3HC4_RING-type"/>
</dbReference>
<evidence type="ECO:0000256" key="5">
    <source>
        <dbReference type="SAM" id="MobiDB-lite"/>
    </source>
</evidence>
<evidence type="ECO:0000256" key="3">
    <source>
        <dbReference type="ARBA" id="ARBA00022833"/>
    </source>
</evidence>
<dbReference type="SUPFAM" id="SSF57850">
    <property type="entry name" value="RING/U-box"/>
    <property type="match status" value="1"/>
</dbReference>
<dbReference type="STRING" id="97359.A0A550CIN9"/>
<dbReference type="CDD" id="cd16449">
    <property type="entry name" value="RING-HC"/>
    <property type="match status" value="1"/>
</dbReference>
<dbReference type="SMART" id="SM00184">
    <property type="entry name" value="RING"/>
    <property type="match status" value="1"/>
</dbReference>
<dbReference type="EMBL" id="VDMD01000007">
    <property type="protein sequence ID" value="TRM64639.1"/>
    <property type="molecule type" value="Genomic_DNA"/>
</dbReference>
<organism evidence="7 8">
    <name type="scientific">Schizophyllum amplum</name>
    <dbReference type="NCBI Taxonomy" id="97359"/>
    <lineage>
        <taxon>Eukaryota</taxon>
        <taxon>Fungi</taxon>
        <taxon>Dikarya</taxon>
        <taxon>Basidiomycota</taxon>
        <taxon>Agaricomycotina</taxon>
        <taxon>Agaricomycetes</taxon>
        <taxon>Agaricomycetidae</taxon>
        <taxon>Agaricales</taxon>
        <taxon>Schizophyllaceae</taxon>
        <taxon>Schizophyllum</taxon>
    </lineage>
</organism>
<dbReference type="InterPro" id="IPR049627">
    <property type="entry name" value="SLX8"/>
</dbReference>
<dbReference type="Proteomes" id="UP000320762">
    <property type="component" value="Unassembled WGS sequence"/>
</dbReference>
<name>A0A550CIN9_9AGAR</name>
<dbReference type="GO" id="GO:0016567">
    <property type="term" value="P:protein ubiquitination"/>
    <property type="evidence" value="ECO:0007669"/>
    <property type="project" value="UniProtKB-UniPathway"/>
</dbReference>
<dbReference type="PROSITE" id="PS50089">
    <property type="entry name" value="ZF_RING_2"/>
    <property type="match status" value="1"/>
</dbReference>
<feature type="region of interest" description="Disordered" evidence="5">
    <location>
        <begin position="124"/>
        <end position="198"/>
    </location>
</feature>
<feature type="compositionally biased region" description="Low complexity" evidence="5">
    <location>
        <begin position="25"/>
        <end position="50"/>
    </location>
</feature>
<sequence length="284" mass="29391">MSENGGDDAPLPAPITSRNREPRSRAASLVRAARSATSSRSRSRASSLTSIDLTDDTSSAVSAISSKKRKRQPTTRTGRPKRSRRITAETPDADIAFAAEGASEIAGPSGLSAEVSSSNAVFDLSFGSGDGDEVHPLPAQPDDYDEVETLPDIGLGTPPPADSSNKGKGKQRAIATPEPSETDAPGAATVDAPPPSPKAQTSLAEYTCPICFFAPTNATLTPCGHICCGSCLFTAVKTAMIRSAHTPEGLEARCPVCRAVIPGWDGYGGGVIGLKLRSKVTIDV</sequence>
<dbReference type="PANTHER" id="PTHR47094:SF1">
    <property type="entry name" value="RING-TYPE E3 UBIQUITIN TRANSFERASE"/>
    <property type="match status" value="1"/>
</dbReference>
<keyword evidence="1" id="KW-0479">Metal-binding</keyword>
<evidence type="ECO:0000313" key="7">
    <source>
        <dbReference type="EMBL" id="TRM64639.1"/>
    </source>
</evidence>
<dbReference type="GO" id="GO:0008270">
    <property type="term" value="F:zinc ion binding"/>
    <property type="evidence" value="ECO:0007669"/>
    <property type="project" value="UniProtKB-KW"/>
</dbReference>
<feature type="compositionally biased region" description="Polar residues" evidence="5">
    <location>
        <begin position="56"/>
        <end position="65"/>
    </location>
</feature>